<name>A0A1Y2FVQ6_9BASI</name>
<dbReference type="Proteomes" id="UP000193467">
    <property type="component" value="Unassembled WGS sequence"/>
</dbReference>
<protein>
    <submittedName>
        <fullName evidence="1">Uncharacterized protein</fullName>
    </submittedName>
</protein>
<dbReference type="EMBL" id="MCGR01000012">
    <property type="protein sequence ID" value="ORY88113.1"/>
    <property type="molecule type" value="Genomic_DNA"/>
</dbReference>
<dbReference type="OrthoDB" id="2538431at2759"/>
<evidence type="ECO:0000313" key="1">
    <source>
        <dbReference type="EMBL" id="ORY88113.1"/>
    </source>
</evidence>
<dbReference type="PANTHER" id="PTHR37331">
    <property type="entry name" value="YALI0F11671P"/>
    <property type="match status" value="1"/>
</dbReference>
<sequence length="220" mass="24008">MLVSSSLRYSLTNVSRQRCFTTASTRLQPRHSLESPSYPGLFYHPTNSSLSKTAYHLSFLPTPAPHPHFSPSTIGVLDYNPRDLALGRAGAGGAGVPELLPRNFTENQLFKEVLHEILKGVVGGDSGLDTVAKSRGEDGWIHIPDHRSPPSQGRIPDPSDIIASLLVTNGQIDPASYEPGQMHRLVTSDGMMRLDEGLMKGLREGLEKVRKVEEEVGGEM</sequence>
<gene>
    <name evidence="1" type="ORF">BCR35DRAFT_302029</name>
</gene>
<dbReference type="STRING" id="106004.A0A1Y2FVQ6"/>
<dbReference type="InParanoid" id="A0A1Y2FVQ6"/>
<reference evidence="1 2" key="1">
    <citation type="submission" date="2016-07" db="EMBL/GenBank/DDBJ databases">
        <title>Pervasive Adenine N6-methylation of Active Genes in Fungi.</title>
        <authorList>
            <consortium name="DOE Joint Genome Institute"/>
            <person name="Mondo S.J."/>
            <person name="Dannebaum R.O."/>
            <person name="Kuo R.C."/>
            <person name="Labutti K."/>
            <person name="Haridas S."/>
            <person name="Kuo A."/>
            <person name="Salamov A."/>
            <person name="Ahrendt S.R."/>
            <person name="Lipzen A."/>
            <person name="Sullivan W."/>
            <person name="Andreopoulos W.B."/>
            <person name="Clum A."/>
            <person name="Lindquist E."/>
            <person name="Daum C."/>
            <person name="Ramamoorthy G.K."/>
            <person name="Gryganskyi A."/>
            <person name="Culley D."/>
            <person name="Magnuson J.K."/>
            <person name="James T.Y."/>
            <person name="O'Malley M.A."/>
            <person name="Stajich J.E."/>
            <person name="Spatafora J.W."/>
            <person name="Visel A."/>
            <person name="Grigoriev I.V."/>
        </authorList>
    </citation>
    <scope>NUCLEOTIDE SEQUENCE [LARGE SCALE GENOMIC DNA]</scope>
    <source>
        <strain evidence="1 2">62-1032</strain>
    </source>
</reference>
<dbReference type="AlphaFoldDB" id="A0A1Y2FVQ6"/>
<evidence type="ECO:0000313" key="2">
    <source>
        <dbReference type="Proteomes" id="UP000193467"/>
    </source>
</evidence>
<accession>A0A1Y2FVQ6</accession>
<keyword evidence="2" id="KW-1185">Reference proteome</keyword>
<dbReference type="PANTHER" id="PTHR37331:SF1">
    <property type="entry name" value="YALI0F11671P"/>
    <property type="match status" value="1"/>
</dbReference>
<proteinExistence type="predicted"/>
<organism evidence="1 2">
    <name type="scientific">Leucosporidium creatinivorum</name>
    <dbReference type="NCBI Taxonomy" id="106004"/>
    <lineage>
        <taxon>Eukaryota</taxon>
        <taxon>Fungi</taxon>
        <taxon>Dikarya</taxon>
        <taxon>Basidiomycota</taxon>
        <taxon>Pucciniomycotina</taxon>
        <taxon>Microbotryomycetes</taxon>
        <taxon>Leucosporidiales</taxon>
        <taxon>Leucosporidium</taxon>
    </lineage>
</organism>
<comment type="caution">
    <text evidence="1">The sequence shown here is derived from an EMBL/GenBank/DDBJ whole genome shotgun (WGS) entry which is preliminary data.</text>
</comment>